<feature type="binding site" evidence="9">
    <location>
        <begin position="112"/>
        <end position="119"/>
    </location>
    <ligand>
        <name>ATP</name>
        <dbReference type="ChEBI" id="CHEBI:30616"/>
    </ligand>
</feature>
<name>A0A646QHR3_9MYRI</name>
<evidence type="ECO:0000256" key="5">
    <source>
        <dbReference type="ARBA" id="ARBA00022824"/>
    </source>
</evidence>
<sequence length="343" mass="39523">MLASKFLLTTFLCGYLCLLQCQNSTCFEPVTMGLVVGGLGLAGIYAGVEYIRCIRYECCHPQWIQANFSGLETALHTKLHGQHLVHEIVLRSVRNHVKKVSPKKALVLSFHGWTGSGKNFVSKIIAEHLYVNGLKSRYVHQFIATLHFPHEDLSKIYQDDLRTWIRGNISKCEQSLFIFDEMDKMPPGVVDALKPFIDYHDHVDGKNFRRSIFIFLSNTGGQEITSKAFEFWKNGLERERITMKDMEKLIRLGAFNEKGGLKHSYIIERHLIDFHVPFLPLERRHVKECIKDEMRDQNAILDNDIIERVADELIYYPRSSNTYSTSGCKRISQLLATELEKNL</sequence>
<evidence type="ECO:0000256" key="1">
    <source>
        <dbReference type="ARBA" id="ARBA00004319"/>
    </source>
</evidence>
<dbReference type="InterPro" id="IPR001270">
    <property type="entry name" value="ClpA/B"/>
</dbReference>
<dbReference type="EMBL" id="GHBY01000258">
    <property type="protein sequence ID" value="MUP40435.1"/>
    <property type="molecule type" value="Transcribed_RNA"/>
</dbReference>
<dbReference type="SUPFAM" id="SSF52540">
    <property type="entry name" value="P-loop containing nucleoside triphosphate hydrolases"/>
    <property type="match status" value="1"/>
</dbReference>
<evidence type="ECO:0000256" key="4">
    <source>
        <dbReference type="ARBA" id="ARBA00022741"/>
    </source>
</evidence>
<dbReference type="GO" id="GO:0005524">
    <property type="term" value="F:ATP binding"/>
    <property type="evidence" value="ECO:0007669"/>
    <property type="project" value="UniProtKB-KW"/>
</dbReference>
<evidence type="ECO:0000313" key="12">
    <source>
        <dbReference type="EMBL" id="MUP40435.1"/>
    </source>
</evidence>
<comment type="subcellular location">
    <subcellularLocation>
        <location evidence="1 8">Endoplasmic reticulum lumen</location>
    </subcellularLocation>
</comment>
<accession>A0A646QHR3</accession>
<keyword evidence="4 9" id="KW-0547">Nucleotide-binding</keyword>
<dbReference type="GO" id="GO:0005788">
    <property type="term" value="C:endoplasmic reticulum lumen"/>
    <property type="evidence" value="ECO:0007669"/>
    <property type="project" value="UniProtKB-SubCell"/>
</dbReference>
<keyword evidence="6 9" id="KW-0067">ATP-binding</keyword>
<protein>
    <recommendedName>
        <fullName evidence="8">Torsin</fullName>
    </recommendedName>
</protein>
<dbReference type="PANTHER" id="PTHR10760">
    <property type="entry name" value="TORSIN"/>
    <property type="match status" value="1"/>
</dbReference>
<evidence type="ECO:0000256" key="6">
    <source>
        <dbReference type="ARBA" id="ARBA00022840"/>
    </source>
</evidence>
<dbReference type="Gene3D" id="3.40.50.300">
    <property type="entry name" value="P-loop containing nucleotide triphosphate hydrolases"/>
    <property type="match status" value="1"/>
</dbReference>
<evidence type="ECO:0000256" key="8">
    <source>
        <dbReference type="PIRNR" id="PIRNR038079"/>
    </source>
</evidence>
<organism evidence="12">
    <name type="scientific">Hemiscolopendra marginata</name>
    <dbReference type="NCBI Taxonomy" id="943146"/>
    <lineage>
        <taxon>Eukaryota</taxon>
        <taxon>Metazoa</taxon>
        <taxon>Ecdysozoa</taxon>
        <taxon>Arthropoda</taxon>
        <taxon>Myriapoda</taxon>
        <taxon>Chilopoda</taxon>
        <taxon>Pleurostigmophora</taxon>
        <taxon>Scolopendromorpha</taxon>
        <taxon>Scolopendridae</taxon>
        <taxon>Hemiscolopendra</taxon>
    </lineage>
</organism>
<keyword evidence="5 8" id="KW-0256">Endoplasmic reticulum</keyword>
<feature type="domain" description="Torsin-1A C-terminal" evidence="11">
    <location>
        <begin position="281"/>
        <end position="335"/>
    </location>
</feature>
<feature type="signal peptide" evidence="10">
    <location>
        <begin position="1"/>
        <end position="21"/>
    </location>
</feature>
<dbReference type="InterPro" id="IPR049337">
    <property type="entry name" value="TOR1A_C"/>
</dbReference>
<evidence type="ECO:0000256" key="9">
    <source>
        <dbReference type="PIRSR" id="PIRSR038079-1"/>
    </source>
</evidence>
<dbReference type="InterPro" id="IPR027417">
    <property type="entry name" value="P-loop_NTPase"/>
</dbReference>
<keyword evidence="7" id="KW-0325">Glycoprotein</keyword>
<evidence type="ECO:0000256" key="2">
    <source>
        <dbReference type="ARBA" id="ARBA00006235"/>
    </source>
</evidence>
<proteinExistence type="inferred from homology"/>
<reference evidence="12" key="1">
    <citation type="submission" date="2018-11" db="EMBL/GenBank/DDBJ databases">
        <title>Venom-gland transcriptomics and venom proteomics of the Florida green centipede (Hemiscolopendra marginata) reveal sex-based variation in a centipede venom.</title>
        <authorList>
            <person name="Nystrom G.S."/>
            <person name="Ward M.J."/>
            <person name="Ellsworth S.A."/>
            <person name="Rokyta D.R."/>
        </authorList>
    </citation>
    <scope>NUCLEOTIDE SEQUENCE</scope>
    <source>
        <tissue evidence="12">Venom gland</tissue>
    </source>
</reference>
<dbReference type="AlphaFoldDB" id="A0A646QHR3"/>
<evidence type="ECO:0000256" key="10">
    <source>
        <dbReference type="SAM" id="SignalP"/>
    </source>
</evidence>
<dbReference type="PRINTS" id="PR00300">
    <property type="entry name" value="CLPPROTEASEA"/>
</dbReference>
<evidence type="ECO:0000256" key="7">
    <source>
        <dbReference type="ARBA" id="ARBA00023180"/>
    </source>
</evidence>
<dbReference type="InterPro" id="IPR017378">
    <property type="entry name" value="Torsin_1/2"/>
</dbReference>
<comment type="similarity">
    <text evidence="2 8">Belongs to the ClpA/ClpB family. Torsin subfamily.</text>
</comment>
<evidence type="ECO:0000256" key="3">
    <source>
        <dbReference type="ARBA" id="ARBA00022729"/>
    </source>
</evidence>
<dbReference type="InterPro" id="IPR010448">
    <property type="entry name" value="Torsin"/>
</dbReference>
<dbReference type="PIRSF" id="PIRSF038079">
    <property type="entry name" value="Torsin_2A"/>
    <property type="match status" value="1"/>
</dbReference>
<dbReference type="FunFam" id="3.40.50.300:FF:002276">
    <property type="entry name" value="Torsin, putative"/>
    <property type="match status" value="1"/>
</dbReference>
<feature type="chain" id="PRO_5024929064" description="Torsin" evidence="10">
    <location>
        <begin position="22"/>
        <end position="343"/>
    </location>
</feature>
<dbReference type="Pfam" id="PF06309">
    <property type="entry name" value="Torsin"/>
    <property type="match status" value="1"/>
</dbReference>
<dbReference type="PANTHER" id="PTHR10760:SF2">
    <property type="entry name" value="LD13476P-RELATED"/>
    <property type="match status" value="1"/>
</dbReference>
<evidence type="ECO:0000259" key="11">
    <source>
        <dbReference type="Pfam" id="PF21376"/>
    </source>
</evidence>
<keyword evidence="3 10" id="KW-0732">Signal</keyword>
<dbReference type="GO" id="GO:0016887">
    <property type="term" value="F:ATP hydrolysis activity"/>
    <property type="evidence" value="ECO:0007669"/>
    <property type="project" value="InterPro"/>
</dbReference>
<dbReference type="Pfam" id="PF21376">
    <property type="entry name" value="TOR1A_C"/>
    <property type="match status" value="1"/>
</dbReference>